<evidence type="ECO:0000256" key="1">
    <source>
        <dbReference type="ARBA" id="ARBA00004604"/>
    </source>
</evidence>
<keyword evidence="8" id="KW-1185">Reference proteome</keyword>
<protein>
    <submittedName>
        <fullName evidence="7">Ribosome biogenesis Brix protein</fullName>
    </submittedName>
</protein>
<dbReference type="PROSITE" id="PS50833">
    <property type="entry name" value="BRIX"/>
    <property type="match status" value="1"/>
</dbReference>
<evidence type="ECO:0000256" key="4">
    <source>
        <dbReference type="ARBA" id="ARBA00023242"/>
    </source>
</evidence>
<feature type="region of interest" description="Disordered" evidence="5">
    <location>
        <begin position="1"/>
        <end position="25"/>
    </location>
</feature>
<organism evidence="7 8">
    <name type="scientific">Babesia divergens</name>
    <dbReference type="NCBI Taxonomy" id="32595"/>
    <lineage>
        <taxon>Eukaryota</taxon>
        <taxon>Sar</taxon>
        <taxon>Alveolata</taxon>
        <taxon>Apicomplexa</taxon>
        <taxon>Aconoidasida</taxon>
        <taxon>Piroplasmida</taxon>
        <taxon>Babesiidae</taxon>
        <taxon>Babesia</taxon>
    </lineage>
</organism>
<dbReference type="Pfam" id="PF04427">
    <property type="entry name" value="Brix"/>
    <property type="match status" value="1"/>
</dbReference>
<name>A0AAD9GCU8_BABDI</name>
<dbReference type="GO" id="GO:0006364">
    <property type="term" value="P:rRNA processing"/>
    <property type="evidence" value="ECO:0007669"/>
    <property type="project" value="InterPro"/>
</dbReference>
<dbReference type="EMBL" id="JAHBMH010000044">
    <property type="protein sequence ID" value="KAK1936047.1"/>
    <property type="molecule type" value="Genomic_DNA"/>
</dbReference>
<evidence type="ECO:0000256" key="3">
    <source>
        <dbReference type="ARBA" id="ARBA00022517"/>
    </source>
</evidence>
<dbReference type="GO" id="GO:0005730">
    <property type="term" value="C:nucleolus"/>
    <property type="evidence" value="ECO:0007669"/>
    <property type="project" value="UniProtKB-SubCell"/>
</dbReference>
<comment type="caution">
    <text evidence="7">The sequence shown here is derived from an EMBL/GenBank/DDBJ whole genome shotgun (WGS) entry which is preliminary data.</text>
</comment>
<accession>A0AAD9GCU8</accession>
<dbReference type="Proteomes" id="UP001195914">
    <property type="component" value="Unassembled WGS sequence"/>
</dbReference>
<dbReference type="InterPro" id="IPR026532">
    <property type="entry name" value="BRX1"/>
</dbReference>
<evidence type="ECO:0000313" key="8">
    <source>
        <dbReference type="Proteomes" id="UP001195914"/>
    </source>
</evidence>
<feature type="domain" description="Brix" evidence="6">
    <location>
        <begin position="94"/>
        <end position="303"/>
    </location>
</feature>
<dbReference type="PANTHER" id="PTHR13634:SF0">
    <property type="entry name" value="RIBOSOME BIOGENESIS PROTEIN BRX1 HOMOLOG"/>
    <property type="match status" value="1"/>
</dbReference>
<dbReference type="SUPFAM" id="SSF52954">
    <property type="entry name" value="Class II aaRS ABD-related"/>
    <property type="match status" value="1"/>
</dbReference>
<dbReference type="PANTHER" id="PTHR13634">
    <property type="entry name" value="RIBOSOME BIOGENESIS PROTEIN BRIX"/>
    <property type="match status" value="1"/>
</dbReference>
<evidence type="ECO:0000256" key="5">
    <source>
        <dbReference type="SAM" id="MobiDB-lite"/>
    </source>
</evidence>
<gene>
    <name evidence="7" type="ORF">X943_001142</name>
</gene>
<feature type="compositionally biased region" description="Polar residues" evidence="5">
    <location>
        <begin position="1"/>
        <end position="14"/>
    </location>
</feature>
<proteinExistence type="inferred from homology"/>
<reference evidence="7" key="2">
    <citation type="submission" date="2021-05" db="EMBL/GenBank/DDBJ databases">
        <authorList>
            <person name="Pain A."/>
        </authorList>
    </citation>
    <scope>NUCLEOTIDE SEQUENCE</scope>
    <source>
        <strain evidence="7">1802A</strain>
    </source>
</reference>
<comment type="subcellular location">
    <subcellularLocation>
        <location evidence="1">Nucleus</location>
        <location evidence="1">Nucleolus</location>
    </subcellularLocation>
</comment>
<reference evidence="7" key="1">
    <citation type="journal article" date="2014" name="Nucleic Acids Res.">
        <title>The evolutionary dynamics of variant antigen genes in Babesia reveal a history of genomic innovation underlying host-parasite interaction.</title>
        <authorList>
            <person name="Jackson A.P."/>
            <person name="Otto T.D."/>
            <person name="Darby A."/>
            <person name="Ramaprasad A."/>
            <person name="Xia D."/>
            <person name="Echaide I.E."/>
            <person name="Farber M."/>
            <person name="Gahlot S."/>
            <person name="Gamble J."/>
            <person name="Gupta D."/>
            <person name="Gupta Y."/>
            <person name="Jackson L."/>
            <person name="Malandrin L."/>
            <person name="Malas T.B."/>
            <person name="Moussa E."/>
            <person name="Nair M."/>
            <person name="Reid A.J."/>
            <person name="Sanders M."/>
            <person name="Sharma J."/>
            <person name="Tracey A."/>
            <person name="Quail M.A."/>
            <person name="Weir W."/>
            <person name="Wastling J.M."/>
            <person name="Hall N."/>
            <person name="Willadsen P."/>
            <person name="Lingelbach K."/>
            <person name="Shiels B."/>
            <person name="Tait A."/>
            <person name="Berriman M."/>
            <person name="Allred D.R."/>
            <person name="Pain A."/>
        </authorList>
    </citation>
    <scope>NUCLEOTIDE SEQUENCE</scope>
    <source>
        <strain evidence="7">1802A</strain>
    </source>
</reference>
<dbReference type="AlphaFoldDB" id="A0AAD9GCU8"/>
<evidence type="ECO:0000256" key="2">
    <source>
        <dbReference type="ARBA" id="ARBA00006369"/>
    </source>
</evidence>
<dbReference type="GO" id="GO:0019843">
    <property type="term" value="F:rRNA binding"/>
    <property type="evidence" value="ECO:0007669"/>
    <property type="project" value="InterPro"/>
</dbReference>
<dbReference type="InterPro" id="IPR007109">
    <property type="entry name" value="Brix"/>
</dbReference>
<dbReference type="GO" id="GO:0000027">
    <property type="term" value="P:ribosomal large subunit assembly"/>
    <property type="evidence" value="ECO:0007669"/>
    <property type="project" value="TreeGrafter"/>
</dbReference>
<keyword evidence="4" id="KW-0539">Nucleus</keyword>
<evidence type="ECO:0000313" key="7">
    <source>
        <dbReference type="EMBL" id="KAK1936047.1"/>
    </source>
</evidence>
<feature type="region of interest" description="Disordered" evidence="5">
    <location>
        <begin position="333"/>
        <end position="362"/>
    </location>
</feature>
<evidence type="ECO:0000259" key="6">
    <source>
        <dbReference type="PROSITE" id="PS50833"/>
    </source>
</evidence>
<dbReference type="SMART" id="SM00879">
    <property type="entry name" value="Brix"/>
    <property type="match status" value="1"/>
</dbReference>
<keyword evidence="3" id="KW-0690">Ribosome biogenesis</keyword>
<sequence>MKKSSGKTSNSELQKQLIHKGESIRKSLEHIVKQDTKANTRTVANETKTVKSKIAKYQEAINDDSSTDDDADMDPYRLKDAYYLKQNAKYKNKQKTIVLASRGISSLGRQLVKDIRLLLPHNKAESKLEKKESHSAINTLAELSGCNSVVYIESRKGEMIIWIAKTAYGPTFKGRLTNGSVMLALINVNAVHTLRDSTFFGNCLLYSRPLIVFDNAFESAPHLQLIKQVIIQVFGTPNNHPKSKPFFDHCLSFFYFDDRIFFRHYQISPENGTILNNPDDQVLTEIGPQFVIEPILILHGSFNGDVLWKNKNYMSPVMVRRYKREIEAMRRQKQNMNKMTKKDDTEIQEDELSNDNVFKAPK</sequence>
<comment type="similarity">
    <text evidence="2">Belongs to the BRX1 family.</text>
</comment>